<reference evidence="1 3" key="1">
    <citation type="submission" date="2016-02" db="EMBL/GenBank/DDBJ databases">
        <authorList>
            <consortium name="Pathogen Informatics"/>
        </authorList>
    </citation>
    <scope>NUCLEOTIDE SEQUENCE [LARGE SCALE GENOMIC DNA]</scope>
    <source>
        <strain evidence="1 3">LSS23</strain>
    </source>
</reference>
<gene>
    <name evidence="1" type="ORF">ERS132385_00442</name>
    <name evidence="2" type="ORF">ERS132385_00775</name>
</gene>
<name>A0A0Z8CPE4_STRSU</name>
<dbReference type="RefSeq" id="WP_044687774.1">
    <property type="nucleotide sequence ID" value="NZ_CEEW01000011.1"/>
</dbReference>
<accession>A0A0Z8CPE4</accession>
<sequence length="131" mass="14880">MNFLTFEEVVEILGSDRVAHESYSRFISKAEEVVDQLTNRYYQQHKLEDDPVKFRAKQFKKAICMQLIYFSDMETDTFEGLNREPEHISIGRTSISKSSGKTGTGNSRTVPLVAQDVYGCLTGTGLLYRGI</sequence>
<dbReference type="Proteomes" id="UP000073434">
    <property type="component" value="Unassembled WGS sequence"/>
</dbReference>
<evidence type="ECO:0000313" key="1">
    <source>
        <dbReference type="EMBL" id="CYU29000.1"/>
    </source>
</evidence>
<protein>
    <recommendedName>
        <fullName evidence="4">Phage protein</fullName>
    </recommendedName>
</protein>
<evidence type="ECO:0008006" key="4">
    <source>
        <dbReference type="Google" id="ProtNLM"/>
    </source>
</evidence>
<evidence type="ECO:0000313" key="3">
    <source>
        <dbReference type="Proteomes" id="UP000073434"/>
    </source>
</evidence>
<dbReference type="EMBL" id="FIFW01000005">
    <property type="protein sequence ID" value="CYU41301.1"/>
    <property type="molecule type" value="Genomic_DNA"/>
</dbReference>
<organism evidence="1 3">
    <name type="scientific">Streptococcus suis</name>
    <dbReference type="NCBI Taxonomy" id="1307"/>
    <lineage>
        <taxon>Bacteria</taxon>
        <taxon>Bacillati</taxon>
        <taxon>Bacillota</taxon>
        <taxon>Bacilli</taxon>
        <taxon>Lactobacillales</taxon>
        <taxon>Streptococcaceae</taxon>
        <taxon>Streptococcus</taxon>
    </lineage>
</organism>
<evidence type="ECO:0000313" key="2">
    <source>
        <dbReference type="EMBL" id="CYU41301.1"/>
    </source>
</evidence>
<dbReference type="AlphaFoldDB" id="A0A0Z8CPE4"/>
<dbReference type="EMBL" id="FIFW01000003">
    <property type="protein sequence ID" value="CYU29000.1"/>
    <property type="molecule type" value="Genomic_DNA"/>
</dbReference>
<proteinExistence type="predicted"/>